<protein>
    <submittedName>
        <fullName evidence="3">MATH domain-containing protein</fullName>
    </submittedName>
</protein>
<accession>A0A0M3J8H4</accession>
<dbReference type="AlphaFoldDB" id="A0A0M3J8H4"/>
<gene>
    <name evidence="1" type="ORF">ASIM_LOCUS3707</name>
</gene>
<evidence type="ECO:0000313" key="2">
    <source>
        <dbReference type="Proteomes" id="UP000267096"/>
    </source>
</evidence>
<reference evidence="1 2" key="2">
    <citation type="submission" date="2018-11" db="EMBL/GenBank/DDBJ databases">
        <authorList>
            <consortium name="Pathogen Informatics"/>
        </authorList>
    </citation>
    <scope>NUCLEOTIDE SEQUENCE [LARGE SCALE GENOMIC DNA]</scope>
</reference>
<organism evidence="3">
    <name type="scientific">Anisakis simplex</name>
    <name type="common">Herring worm</name>
    <dbReference type="NCBI Taxonomy" id="6269"/>
    <lineage>
        <taxon>Eukaryota</taxon>
        <taxon>Metazoa</taxon>
        <taxon>Ecdysozoa</taxon>
        <taxon>Nematoda</taxon>
        <taxon>Chromadorea</taxon>
        <taxon>Rhabditida</taxon>
        <taxon>Spirurina</taxon>
        <taxon>Ascaridomorpha</taxon>
        <taxon>Ascaridoidea</taxon>
        <taxon>Anisakidae</taxon>
        <taxon>Anisakis</taxon>
        <taxon>Anisakis simplex complex</taxon>
    </lineage>
</organism>
<dbReference type="EMBL" id="UYRR01005936">
    <property type="protein sequence ID" value="VDK22147.1"/>
    <property type="molecule type" value="Genomic_DNA"/>
</dbReference>
<dbReference type="Proteomes" id="UP000267096">
    <property type="component" value="Unassembled WGS sequence"/>
</dbReference>
<name>A0A0M3J8H4_ANISI</name>
<evidence type="ECO:0000313" key="1">
    <source>
        <dbReference type="EMBL" id="VDK22147.1"/>
    </source>
</evidence>
<proteinExistence type="predicted"/>
<reference evidence="3" key="1">
    <citation type="submission" date="2017-02" db="UniProtKB">
        <authorList>
            <consortium name="WormBaseParasite"/>
        </authorList>
    </citation>
    <scope>IDENTIFICATION</scope>
</reference>
<dbReference type="WBParaSite" id="ASIM_0000387701-mRNA-1">
    <property type="protein sequence ID" value="ASIM_0000387701-mRNA-1"/>
    <property type="gene ID" value="ASIM_0000387701"/>
</dbReference>
<evidence type="ECO:0000313" key="3">
    <source>
        <dbReference type="WBParaSite" id="ASIM_0000387701-mRNA-1"/>
    </source>
</evidence>
<sequence>MAGFKFMEKARFVEKSISLSDDVDAVSVMPAYRLSRSQNNDFGRNFRWNIEILDVKMIGVESTEN</sequence>
<keyword evidence="2" id="KW-1185">Reference proteome</keyword>